<dbReference type="SUPFAM" id="SSF48403">
    <property type="entry name" value="Ankyrin repeat"/>
    <property type="match status" value="1"/>
</dbReference>
<dbReference type="Gene3D" id="1.25.40.20">
    <property type="entry name" value="Ankyrin repeat-containing domain"/>
    <property type="match status" value="2"/>
</dbReference>
<dbReference type="RefSeq" id="XP_018031746.1">
    <property type="nucleotide sequence ID" value="XM_018179213.1"/>
</dbReference>
<gene>
    <name evidence="1" type="ORF">CC84DRAFT_1167600</name>
</gene>
<dbReference type="Proteomes" id="UP000077069">
    <property type="component" value="Unassembled WGS sequence"/>
</dbReference>
<dbReference type="AlphaFoldDB" id="A0A177C2K4"/>
<dbReference type="OrthoDB" id="3787333at2759"/>
<dbReference type="EMBL" id="KV441557">
    <property type="protein sequence ID" value="OAG01381.1"/>
    <property type="molecule type" value="Genomic_DNA"/>
</dbReference>
<evidence type="ECO:0008006" key="3">
    <source>
        <dbReference type="Google" id="ProtNLM"/>
    </source>
</evidence>
<evidence type="ECO:0000313" key="2">
    <source>
        <dbReference type="Proteomes" id="UP000077069"/>
    </source>
</evidence>
<name>A0A177C2K4_9PLEO</name>
<dbReference type="InParanoid" id="A0A177C2K4"/>
<evidence type="ECO:0000313" key="1">
    <source>
        <dbReference type="EMBL" id="OAG01381.1"/>
    </source>
</evidence>
<dbReference type="InterPro" id="IPR036770">
    <property type="entry name" value="Ankyrin_rpt-contain_sf"/>
</dbReference>
<protein>
    <recommendedName>
        <fullName evidence="3">Ankyrin</fullName>
    </recommendedName>
</protein>
<accession>A0A177C2K4</accession>
<sequence length="438" mass="48000">MVTTLCRKASLHLLVSKKVGDVSRRDFKEHLLVAATHLKELPVIVELLRENPDLNRMHSDFFGFPVHAAIIADDADLVRRLLLHGAAFEHAVWLKDVVRARHAPWLLAVLTSQKKVVDVLCASIRDVTDAIAVAVELEKEDVAIALLRTQEHAFGHGSMSFYLRKAVSEACKKGMQKLLLLLIEAGAFAKTRAWTGPSLRHLLVAACKADEPAVLRMLLEKTKELKTCVPLEDVLVQAVRTGTVDALRVLLDHGVRLSAVRAFKLLASVAPWPAVSTPTLTDATTALHHAVFLLEHKAVNLEALLAVEEHTGFGAAHLMIIAAQTGNTTLVSALAQFGVPLDDVEFYAKSGCAVPIAAAESYGRNETAAKLKALVVERAVVEMGRETEQAVVRIRKGRKRMDEEHPASNQDIDLSVFLATPITCKNRSRVELDDADDW</sequence>
<dbReference type="GeneID" id="28762699"/>
<proteinExistence type="predicted"/>
<keyword evidence="2" id="KW-1185">Reference proteome</keyword>
<organism evidence="1 2">
    <name type="scientific">Paraphaeosphaeria sporulosa</name>
    <dbReference type="NCBI Taxonomy" id="1460663"/>
    <lineage>
        <taxon>Eukaryota</taxon>
        <taxon>Fungi</taxon>
        <taxon>Dikarya</taxon>
        <taxon>Ascomycota</taxon>
        <taxon>Pezizomycotina</taxon>
        <taxon>Dothideomycetes</taxon>
        <taxon>Pleosporomycetidae</taxon>
        <taxon>Pleosporales</taxon>
        <taxon>Massarineae</taxon>
        <taxon>Didymosphaeriaceae</taxon>
        <taxon>Paraphaeosphaeria</taxon>
    </lineage>
</organism>
<reference evidence="1 2" key="1">
    <citation type="submission" date="2016-05" db="EMBL/GenBank/DDBJ databases">
        <title>Comparative analysis of secretome profiles of manganese(II)-oxidizing ascomycete fungi.</title>
        <authorList>
            <consortium name="DOE Joint Genome Institute"/>
            <person name="Zeiner C.A."/>
            <person name="Purvine S.O."/>
            <person name="Zink E.M."/>
            <person name="Wu S."/>
            <person name="Pasa-Tolic L."/>
            <person name="Chaput D.L."/>
            <person name="Haridas S."/>
            <person name="Grigoriev I.V."/>
            <person name="Santelli C.M."/>
            <person name="Hansel C.M."/>
        </authorList>
    </citation>
    <scope>NUCLEOTIDE SEQUENCE [LARGE SCALE GENOMIC DNA]</scope>
    <source>
        <strain evidence="1 2">AP3s5-JAC2a</strain>
    </source>
</reference>